<evidence type="ECO:0000259" key="1">
    <source>
        <dbReference type="Pfam" id="PF06230"/>
    </source>
</evidence>
<keyword evidence="4" id="KW-1185">Reference proteome</keyword>
<accession>A0A918XQC8</accession>
<comment type="caution">
    <text evidence="3">The sequence shown here is derived from an EMBL/GenBank/DDBJ whole genome shotgun (WGS) entry which is preliminary data.</text>
</comment>
<proteinExistence type="predicted"/>
<evidence type="ECO:0000259" key="2">
    <source>
        <dbReference type="Pfam" id="PF17930"/>
    </source>
</evidence>
<dbReference type="InterPro" id="IPR010415">
    <property type="entry name" value="LpxI_C"/>
</dbReference>
<dbReference type="Gene3D" id="3.40.140.80">
    <property type="match status" value="1"/>
</dbReference>
<dbReference type="EMBL" id="BMZS01000003">
    <property type="protein sequence ID" value="GHD46784.1"/>
    <property type="molecule type" value="Genomic_DNA"/>
</dbReference>
<dbReference type="Proteomes" id="UP000630353">
    <property type="component" value="Unassembled WGS sequence"/>
</dbReference>
<evidence type="ECO:0000313" key="4">
    <source>
        <dbReference type="Proteomes" id="UP000630353"/>
    </source>
</evidence>
<organism evidence="3 4">
    <name type="scientific">Thalassobaculum fulvum</name>
    <dbReference type="NCBI Taxonomy" id="1633335"/>
    <lineage>
        <taxon>Bacteria</taxon>
        <taxon>Pseudomonadati</taxon>
        <taxon>Pseudomonadota</taxon>
        <taxon>Alphaproteobacteria</taxon>
        <taxon>Rhodospirillales</taxon>
        <taxon>Thalassobaculaceae</taxon>
        <taxon>Thalassobaculum</taxon>
    </lineage>
</organism>
<dbReference type="AlphaFoldDB" id="A0A918XQC8"/>
<evidence type="ECO:0000313" key="3">
    <source>
        <dbReference type="EMBL" id="GHD46784.1"/>
    </source>
</evidence>
<dbReference type="Pfam" id="PF06230">
    <property type="entry name" value="LpxI_C"/>
    <property type="match status" value="1"/>
</dbReference>
<name>A0A918XQC8_9PROT</name>
<dbReference type="PANTHER" id="PTHR39962">
    <property type="entry name" value="BLL4848 PROTEIN"/>
    <property type="match status" value="1"/>
</dbReference>
<sequence>MFIVAFEGHTDPATVEGFGHVWLKLGQTDAALRALHAAGCVDVVMAGPMRRPTLSSLSLDRRSVTALAKAGTRVFGDDGLLSLIVEEIERDGFRVVGVEDLLGGYLAYEGTLAGGPLGAADERDVVRGIAALRAIGAADIGQAVAVQEGLVLAVEAIEGTDAMIARAGLLRRPGAGPVLVKGSKPGQEGRADRPTVGAGTVVAAAAAGFRGIAIEAGATLVVDRAATVRAVEQAGLFLVARSFSDPT</sequence>
<feature type="domain" description="LpxI C-terminal" evidence="1">
    <location>
        <begin position="109"/>
        <end position="239"/>
    </location>
</feature>
<gene>
    <name evidence="3" type="ORF">GCM10017083_16300</name>
</gene>
<protein>
    <recommendedName>
        <fullName evidence="5">DUF1009 domain-containing protein</fullName>
    </recommendedName>
</protein>
<feature type="domain" description="LpxI N-terminal" evidence="2">
    <location>
        <begin position="2"/>
        <end position="102"/>
    </location>
</feature>
<reference evidence="3" key="1">
    <citation type="journal article" date="2014" name="Int. J. Syst. Evol. Microbiol.">
        <title>Complete genome sequence of Corynebacterium casei LMG S-19264T (=DSM 44701T), isolated from a smear-ripened cheese.</title>
        <authorList>
            <consortium name="US DOE Joint Genome Institute (JGI-PGF)"/>
            <person name="Walter F."/>
            <person name="Albersmeier A."/>
            <person name="Kalinowski J."/>
            <person name="Ruckert C."/>
        </authorList>
    </citation>
    <scope>NUCLEOTIDE SEQUENCE</scope>
    <source>
        <strain evidence="3">KCTC 42651</strain>
    </source>
</reference>
<dbReference type="Pfam" id="PF17930">
    <property type="entry name" value="LpxI_N"/>
    <property type="match status" value="1"/>
</dbReference>
<dbReference type="InterPro" id="IPR041255">
    <property type="entry name" value="LpxI_N"/>
</dbReference>
<dbReference type="Gene3D" id="3.40.50.20">
    <property type="match status" value="1"/>
</dbReference>
<dbReference type="PANTHER" id="PTHR39962:SF1">
    <property type="entry name" value="LPXI FAMILY PROTEIN"/>
    <property type="match status" value="1"/>
</dbReference>
<dbReference type="InterPro" id="IPR053174">
    <property type="entry name" value="LpxI"/>
</dbReference>
<dbReference type="InterPro" id="IPR043167">
    <property type="entry name" value="LpxI_C_sf"/>
</dbReference>
<evidence type="ECO:0008006" key="5">
    <source>
        <dbReference type="Google" id="ProtNLM"/>
    </source>
</evidence>
<reference evidence="3" key="2">
    <citation type="submission" date="2020-09" db="EMBL/GenBank/DDBJ databases">
        <authorList>
            <person name="Sun Q."/>
            <person name="Kim S."/>
        </authorList>
    </citation>
    <scope>NUCLEOTIDE SEQUENCE</scope>
    <source>
        <strain evidence="3">KCTC 42651</strain>
    </source>
</reference>